<sequence>MRYRNETLKPSVCSGFIFMDDNVRPQRALAETFLDTGSVERKPGKGHSRATTTREDHHLSMMARSNRNATASQLFRQHEAIIAHLVHEFWKVRTFARWMASQVSRSHLYGTCLGRCGEDNYNSQLPSENPPRSNYRIAERASGINCYTNP</sequence>
<proteinExistence type="predicted"/>
<organism evidence="1 2">
    <name type="scientific">Trichonephila clavipes</name>
    <name type="common">Golden silk orbweaver</name>
    <name type="synonym">Nephila clavipes</name>
    <dbReference type="NCBI Taxonomy" id="2585209"/>
    <lineage>
        <taxon>Eukaryota</taxon>
        <taxon>Metazoa</taxon>
        <taxon>Ecdysozoa</taxon>
        <taxon>Arthropoda</taxon>
        <taxon>Chelicerata</taxon>
        <taxon>Arachnida</taxon>
        <taxon>Araneae</taxon>
        <taxon>Araneomorphae</taxon>
        <taxon>Entelegynae</taxon>
        <taxon>Araneoidea</taxon>
        <taxon>Nephilidae</taxon>
        <taxon>Trichonephila</taxon>
    </lineage>
</organism>
<name>A0A8X6RNY2_TRICX</name>
<dbReference type="Proteomes" id="UP000887159">
    <property type="component" value="Unassembled WGS sequence"/>
</dbReference>
<reference evidence="1" key="1">
    <citation type="submission" date="2020-08" db="EMBL/GenBank/DDBJ databases">
        <title>Multicomponent nature underlies the extraordinary mechanical properties of spider dragline silk.</title>
        <authorList>
            <person name="Kono N."/>
            <person name="Nakamura H."/>
            <person name="Mori M."/>
            <person name="Yoshida Y."/>
            <person name="Ohtoshi R."/>
            <person name="Malay A.D."/>
            <person name="Moran D.A.P."/>
            <person name="Tomita M."/>
            <person name="Numata K."/>
            <person name="Arakawa K."/>
        </authorList>
    </citation>
    <scope>NUCLEOTIDE SEQUENCE</scope>
</reference>
<evidence type="ECO:0000313" key="2">
    <source>
        <dbReference type="Proteomes" id="UP000887159"/>
    </source>
</evidence>
<gene>
    <name evidence="1" type="ORF">TNCV_1589861</name>
</gene>
<comment type="caution">
    <text evidence="1">The sequence shown here is derived from an EMBL/GenBank/DDBJ whole genome shotgun (WGS) entry which is preliminary data.</text>
</comment>
<keyword evidence="2" id="KW-1185">Reference proteome</keyword>
<evidence type="ECO:0000313" key="1">
    <source>
        <dbReference type="EMBL" id="GFX93810.1"/>
    </source>
</evidence>
<dbReference type="EMBL" id="BMAU01021175">
    <property type="protein sequence ID" value="GFX93810.1"/>
    <property type="molecule type" value="Genomic_DNA"/>
</dbReference>
<protein>
    <submittedName>
        <fullName evidence="1">Uncharacterized protein</fullName>
    </submittedName>
</protein>
<accession>A0A8X6RNY2</accession>
<dbReference type="AlphaFoldDB" id="A0A8X6RNY2"/>